<gene>
    <name evidence="2" type="ORF">METZ01_LOCUS432268</name>
</gene>
<evidence type="ECO:0000256" key="1">
    <source>
        <dbReference type="SAM" id="MobiDB-lite"/>
    </source>
</evidence>
<reference evidence="2" key="1">
    <citation type="submission" date="2018-05" db="EMBL/GenBank/DDBJ databases">
        <authorList>
            <person name="Lanie J.A."/>
            <person name="Ng W.-L."/>
            <person name="Kazmierczak K.M."/>
            <person name="Andrzejewski T.M."/>
            <person name="Davidsen T.M."/>
            <person name="Wayne K.J."/>
            <person name="Tettelin H."/>
            <person name="Glass J.I."/>
            <person name="Rusch D."/>
            <person name="Podicherti R."/>
            <person name="Tsui H.-C.T."/>
            <person name="Winkler M.E."/>
        </authorList>
    </citation>
    <scope>NUCLEOTIDE SEQUENCE</scope>
</reference>
<accession>A0A382Y867</accession>
<organism evidence="2">
    <name type="scientific">marine metagenome</name>
    <dbReference type="NCBI Taxonomy" id="408172"/>
    <lineage>
        <taxon>unclassified sequences</taxon>
        <taxon>metagenomes</taxon>
        <taxon>ecological metagenomes</taxon>
    </lineage>
</organism>
<feature type="non-terminal residue" evidence="2">
    <location>
        <position position="1"/>
    </location>
</feature>
<dbReference type="AlphaFoldDB" id="A0A382Y867"/>
<sequence length="70" mass="7570">RERLRVLGVALTVSIAVVALSGCQNEVIEVIEVPESSYPEDERDGYQAGGGMMPTFVPTQDGYETIEPAE</sequence>
<proteinExistence type="predicted"/>
<dbReference type="EMBL" id="UINC01173685">
    <property type="protein sequence ID" value="SVD79414.1"/>
    <property type="molecule type" value="Genomic_DNA"/>
</dbReference>
<protein>
    <submittedName>
        <fullName evidence="2">Uncharacterized protein</fullName>
    </submittedName>
</protein>
<evidence type="ECO:0000313" key="2">
    <source>
        <dbReference type="EMBL" id="SVD79414.1"/>
    </source>
</evidence>
<feature type="region of interest" description="Disordered" evidence="1">
    <location>
        <begin position="36"/>
        <end position="70"/>
    </location>
</feature>
<name>A0A382Y867_9ZZZZ</name>